<organism evidence="1 2">
    <name type="scientific">Actinomadura violacea</name>
    <dbReference type="NCBI Taxonomy" id="2819934"/>
    <lineage>
        <taxon>Bacteria</taxon>
        <taxon>Bacillati</taxon>
        <taxon>Actinomycetota</taxon>
        <taxon>Actinomycetes</taxon>
        <taxon>Streptosporangiales</taxon>
        <taxon>Thermomonosporaceae</taxon>
        <taxon>Actinomadura</taxon>
    </lineage>
</organism>
<proteinExistence type="predicted"/>
<dbReference type="RefSeq" id="WP_208244484.1">
    <property type="nucleotide sequence ID" value="NZ_JAGEPF010000016.1"/>
</dbReference>
<name>A0ABS3RXV1_9ACTN</name>
<comment type="caution">
    <text evidence="1">The sequence shown here is derived from an EMBL/GenBank/DDBJ whole genome shotgun (WGS) entry which is preliminary data.</text>
</comment>
<dbReference type="EMBL" id="JAGEPF010000016">
    <property type="protein sequence ID" value="MBO2461123.1"/>
    <property type="molecule type" value="Genomic_DNA"/>
</dbReference>
<accession>A0ABS3RXV1</accession>
<dbReference type="Proteomes" id="UP000680206">
    <property type="component" value="Unassembled WGS sequence"/>
</dbReference>
<protein>
    <recommendedName>
        <fullName evidence="3">DUF2399 domain-containing protein</fullName>
    </recommendedName>
</protein>
<evidence type="ECO:0000313" key="2">
    <source>
        <dbReference type="Proteomes" id="UP000680206"/>
    </source>
</evidence>
<evidence type="ECO:0000313" key="1">
    <source>
        <dbReference type="EMBL" id="MBO2461123.1"/>
    </source>
</evidence>
<gene>
    <name evidence="1" type="ORF">J4709_26420</name>
</gene>
<sequence>MAIIRRANEICADYANQGYDLTLRQLYYQFVSRDWIPNRQSEYKRLGEIMSDARLAGLIDWHYIVDRTRNLRGLAHWDGPRQIIDAVAAQYLTDRWADQPNRVEVWIEKDALVGVIQRVCNRNDIPYFSCRGYTSQSELWSAARRLSRYADAGQGTVVLHLGDHDPSGIDMSRDISDRLALFGAEDTEVRRIALNRDQVDQHRPPPNPAKLTDSRARGYIREHGWSSWELDALDPATMSALIEDEISACRDDQLWSAATERMEREKAVLGLVSQRWDEVRALVGGE</sequence>
<evidence type="ECO:0008006" key="3">
    <source>
        <dbReference type="Google" id="ProtNLM"/>
    </source>
</evidence>
<keyword evidence="2" id="KW-1185">Reference proteome</keyword>
<reference evidence="1 2" key="1">
    <citation type="submission" date="2021-03" db="EMBL/GenBank/DDBJ databases">
        <title>Actinomadura violae sp. nov., isolated from lichen in Thailand.</title>
        <authorList>
            <person name="Kanchanasin P."/>
            <person name="Saeng-In P."/>
            <person name="Phongsopitanun W."/>
            <person name="Yuki M."/>
            <person name="Kudo T."/>
            <person name="Ohkuma M."/>
            <person name="Tanasupawat S."/>
        </authorList>
    </citation>
    <scope>NUCLEOTIDE SEQUENCE [LARGE SCALE GENOMIC DNA]</scope>
    <source>
        <strain evidence="1 2">LCR2-06</strain>
    </source>
</reference>